<dbReference type="AlphaFoldDB" id="A0A060RDL4"/>
<dbReference type="EMBL" id="HG934468">
    <property type="protein sequence ID" value="CDN31904.1"/>
    <property type="molecule type" value="Genomic_DNA"/>
</dbReference>
<gene>
    <name evidence="1" type="ORF">BN938_1824</name>
</gene>
<keyword evidence="2" id="KW-1185">Reference proteome</keyword>
<dbReference type="STRING" id="1433126.BN938_1824"/>
<dbReference type="HOGENOM" id="CLU_2735648_0_0_10"/>
<dbReference type="Proteomes" id="UP000027616">
    <property type="component" value="Chromosome I"/>
</dbReference>
<evidence type="ECO:0000313" key="2">
    <source>
        <dbReference type="Proteomes" id="UP000027616"/>
    </source>
</evidence>
<evidence type="ECO:0000313" key="1">
    <source>
        <dbReference type="EMBL" id="CDN31904.1"/>
    </source>
</evidence>
<dbReference type="KEGG" id="rbc:BN938_1824"/>
<organism evidence="1 2">
    <name type="scientific">Mucinivorans hirudinis</name>
    <dbReference type="NCBI Taxonomy" id="1433126"/>
    <lineage>
        <taxon>Bacteria</taxon>
        <taxon>Pseudomonadati</taxon>
        <taxon>Bacteroidota</taxon>
        <taxon>Bacteroidia</taxon>
        <taxon>Bacteroidales</taxon>
        <taxon>Rikenellaceae</taxon>
        <taxon>Mucinivorans</taxon>
    </lineage>
</organism>
<accession>A0A060RDL4</accession>
<name>A0A060RDL4_9BACT</name>
<dbReference type="OrthoDB" id="1033099at2"/>
<sequence>MYEAYYADAERLAVLSGAKSTIVDEVPTFYVAFEDISVLMDRLSKADVAVCISEMQDSDGNFVPTINYEEE</sequence>
<proteinExistence type="predicted"/>
<protein>
    <submittedName>
        <fullName evidence="1">Uncharacterized protein</fullName>
    </submittedName>
</protein>
<reference evidence="1 2" key="1">
    <citation type="journal article" date="2015" name="Genome Announc.">
        <title>Complete Genome Sequence of the Novel Leech Symbiont Mucinivorans hirudinis M3T.</title>
        <authorList>
            <person name="Nelson M.C."/>
            <person name="Bomar L."/>
            <person name="Graf J."/>
        </authorList>
    </citation>
    <scope>NUCLEOTIDE SEQUENCE [LARGE SCALE GENOMIC DNA]</scope>
    <source>
        <strain evidence="2">M3</strain>
    </source>
</reference>